<dbReference type="SUPFAM" id="SSF51695">
    <property type="entry name" value="PLC-like phosphodiesterases"/>
    <property type="match status" value="1"/>
</dbReference>
<dbReference type="Gene3D" id="1.10.238.10">
    <property type="entry name" value="EF-hand"/>
    <property type="match status" value="1"/>
</dbReference>
<dbReference type="PANTHER" id="PTHR10336">
    <property type="entry name" value="PHOSPHOINOSITIDE-SPECIFIC PHOSPHOLIPASE C FAMILY PROTEIN"/>
    <property type="match status" value="1"/>
</dbReference>
<dbReference type="GO" id="GO:0051209">
    <property type="term" value="P:release of sequestered calcium ion into cytosol"/>
    <property type="evidence" value="ECO:0007669"/>
    <property type="project" value="TreeGrafter"/>
</dbReference>
<evidence type="ECO:0000259" key="10">
    <source>
        <dbReference type="PROSITE" id="PS50222"/>
    </source>
</evidence>
<dbReference type="PROSITE" id="PS50007">
    <property type="entry name" value="PIPLC_X_DOMAIN"/>
    <property type="match status" value="1"/>
</dbReference>
<dbReference type="InterPro" id="IPR011993">
    <property type="entry name" value="PH-like_dom_sf"/>
</dbReference>
<accession>A0AAD7N2Q9</accession>
<dbReference type="InterPro" id="IPR002048">
    <property type="entry name" value="EF_hand_dom"/>
</dbReference>
<dbReference type="PANTHER" id="PTHR10336:SF36">
    <property type="entry name" value="1-PHOSPHATIDYLINOSITOL 4,5-BISPHOSPHATE PHOSPHODIESTERASE BETA-4"/>
    <property type="match status" value="1"/>
</dbReference>
<keyword evidence="5" id="KW-0807">Transducer</keyword>
<dbReference type="EC" id="3.1.4.11" evidence="1 6"/>
<evidence type="ECO:0000256" key="4">
    <source>
        <dbReference type="ARBA" id="ARBA00023098"/>
    </source>
</evidence>
<dbReference type="SMART" id="SM00239">
    <property type="entry name" value="C2"/>
    <property type="match status" value="1"/>
</dbReference>
<dbReference type="GO" id="GO:0048015">
    <property type="term" value="P:phosphatidylinositol-mediated signaling"/>
    <property type="evidence" value="ECO:0007669"/>
    <property type="project" value="TreeGrafter"/>
</dbReference>
<dbReference type="SUPFAM" id="SSF47473">
    <property type="entry name" value="EF-hand"/>
    <property type="match status" value="1"/>
</dbReference>
<name>A0AAD7N2Q9_9AGAR</name>
<dbReference type="Pfam" id="PF00388">
    <property type="entry name" value="PI-PLC-X"/>
    <property type="match status" value="1"/>
</dbReference>
<evidence type="ECO:0000256" key="6">
    <source>
        <dbReference type="RuleBase" id="RU361133"/>
    </source>
</evidence>
<dbReference type="InterPro" id="IPR017946">
    <property type="entry name" value="PLC-like_Pdiesterase_TIM-brl"/>
</dbReference>
<sequence>MATAAKPTDTDTTVPLLLQQGTRLLKISDKSQKKVVFRIDPDEGQILYDSRKNGCVPIECIKEIRTGPAAEYYCTQFRFNSGDAVDRWITIVYVLNNTYKTLHLLAPTRDMFLMWHRTVEKLYTIRLGLIDGNLDHNELRETLWEKQYWKAADTGKDQSLNLDEVKSMCVRLNIDFPKEEVERLFKEADTTHKKSLTFAEFQTFVRLLKRRPELEALYKRLAGGKTLTFPIFEKFMKETQKSTDTSAELKVIFEKYATVEIKAPVAIPTGASGVTTSVPAPVPLATAAATATGPALPPAPSTAPATNTAPSPASTTIPAGVPPDGGTSTEVPAVRNMSLGNFSSFLISQDNGPTYPESNDMTQPMSDYFISTSHNTYLVGNQLMGVSTIEGYIRALLCACRSVEMDIYDGPREPMVYHGKTLTSAVSVREVCQAIARWAFVSSPYPVTLSCEVHCGLVQQDMLVDIMTNAFGSALVRVPITDQPKLVVLPSPEALKGRIMVKTKNLFVAAELDAIKTHKKVAEAAAAKAAHLEAEAPSSESSESESEAALVVQEISQEIGALKHKWHKLRGIPSPPTSGPGDSKTKAKPKVPMSMALASLLVYTVGVKCRGIDPSEDYAVEQIFSLSENSANKYIKGGVGMENLIRHTQTHVVRIYPKGTRINSTNYEPLQYWAAGCQLVALNIQTMDLGYRINQAMFMRRGRQGYVLKPPALRDPHFEELRKHTKHFFDVTIISAQQLPRPKDSSGKEIIGKSFVDPYLEVALHIPAWSESPFLPENKSYAHIPPSDATSGSGTSARTITFSTGAVKNNGFNPMWQEELCLPFDCVGGMKDLIFVEFIVKQDKKRDAEPLASYIAPLSSLKHGFRHLPLHDAQLSQYLFSTLFVYINIRDV</sequence>
<keyword evidence="3 6" id="KW-0442">Lipid degradation</keyword>
<evidence type="ECO:0000256" key="1">
    <source>
        <dbReference type="ARBA" id="ARBA00012368"/>
    </source>
</evidence>
<dbReference type="InterPro" id="IPR000008">
    <property type="entry name" value="C2_dom"/>
</dbReference>
<dbReference type="PROSITE" id="PS50008">
    <property type="entry name" value="PIPLC_Y_DOMAIN"/>
    <property type="match status" value="1"/>
</dbReference>
<feature type="domain" description="EF-hand" evidence="10">
    <location>
        <begin position="176"/>
        <end position="211"/>
    </location>
</feature>
<dbReference type="InterPro" id="IPR001711">
    <property type="entry name" value="PLipase_C_Pinositol-sp_Y"/>
</dbReference>
<dbReference type="CDD" id="cd13360">
    <property type="entry name" value="PH_PLC_fungal"/>
    <property type="match status" value="1"/>
</dbReference>
<evidence type="ECO:0000313" key="11">
    <source>
        <dbReference type="EMBL" id="KAJ7743178.1"/>
    </source>
</evidence>
<reference evidence="11" key="1">
    <citation type="submission" date="2023-03" db="EMBL/GenBank/DDBJ databases">
        <title>Massive genome expansion in bonnet fungi (Mycena s.s.) driven by repeated elements and novel gene families across ecological guilds.</title>
        <authorList>
            <consortium name="Lawrence Berkeley National Laboratory"/>
            <person name="Harder C.B."/>
            <person name="Miyauchi S."/>
            <person name="Viragh M."/>
            <person name="Kuo A."/>
            <person name="Thoen E."/>
            <person name="Andreopoulos B."/>
            <person name="Lu D."/>
            <person name="Skrede I."/>
            <person name="Drula E."/>
            <person name="Henrissat B."/>
            <person name="Morin E."/>
            <person name="Kohler A."/>
            <person name="Barry K."/>
            <person name="LaButti K."/>
            <person name="Morin E."/>
            <person name="Salamov A."/>
            <person name="Lipzen A."/>
            <person name="Mereny Z."/>
            <person name="Hegedus B."/>
            <person name="Baldrian P."/>
            <person name="Stursova M."/>
            <person name="Weitz H."/>
            <person name="Taylor A."/>
            <person name="Grigoriev I.V."/>
            <person name="Nagy L.G."/>
            <person name="Martin F."/>
            <person name="Kauserud H."/>
        </authorList>
    </citation>
    <scope>NUCLEOTIDE SEQUENCE</scope>
    <source>
        <strain evidence="11">CBHHK182m</strain>
    </source>
</reference>
<gene>
    <name evidence="11" type="ORF">B0H16DRAFT_1562129</name>
</gene>
<evidence type="ECO:0000313" key="12">
    <source>
        <dbReference type="Proteomes" id="UP001215598"/>
    </source>
</evidence>
<dbReference type="EMBL" id="JARKIB010000092">
    <property type="protein sequence ID" value="KAJ7743178.1"/>
    <property type="molecule type" value="Genomic_DNA"/>
</dbReference>
<dbReference type="InterPro" id="IPR011992">
    <property type="entry name" value="EF-hand-dom_pair"/>
</dbReference>
<comment type="catalytic activity">
    <reaction evidence="6">
        <text>a 1,2-diacyl-sn-glycero-3-phospho-(1D-myo-inositol-4,5-bisphosphate) + H2O = 1D-myo-inositol 1,4,5-trisphosphate + a 1,2-diacyl-sn-glycerol + H(+)</text>
        <dbReference type="Rhea" id="RHEA:33179"/>
        <dbReference type="ChEBI" id="CHEBI:15377"/>
        <dbReference type="ChEBI" id="CHEBI:15378"/>
        <dbReference type="ChEBI" id="CHEBI:17815"/>
        <dbReference type="ChEBI" id="CHEBI:58456"/>
        <dbReference type="ChEBI" id="CHEBI:203600"/>
        <dbReference type="EC" id="3.1.4.11"/>
    </reaction>
</comment>
<dbReference type="PROSITE" id="PS50004">
    <property type="entry name" value="C2"/>
    <property type="match status" value="1"/>
</dbReference>
<dbReference type="GO" id="GO:0016042">
    <property type="term" value="P:lipid catabolic process"/>
    <property type="evidence" value="ECO:0007669"/>
    <property type="project" value="UniProtKB-KW"/>
</dbReference>
<keyword evidence="2 6" id="KW-0378">Hydrolase</keyword>
<evidence type="ECO:0000256" key="2">
    <source>
        <dbReference type="ARBA" id="ARBA00022801"/>
    </source>
</evidence>
<dbReference type="Proteomes" id="UP001215598">
    <property type="component" value="Unassembled WGS sequence"/>
</dbReference>
<dbReference type="Pfam" id="PF13499">
    <property type="entry name" value="EF-hand_7"/>
    <property type="match status" value="1"/>
</dbReference>
<dbReference type="InterPro" id="IPR000909">
    <property type="entry name" value="PLipase_C_PInositol-sp_X_dom"/>
</dbReference>
<dbReference type="SMART" id="SM00149">
    <property type="entry name" value="PLCYc"/>
    <property type="match status" value="1"/>
</dbReference>
<dbReference type="SMART" id="SM00148">
    <property type="entry name" value="PLCXc"/>
    <property type="match status" value="1"/>
</dbReference>
<dbReference type="CDD" id="cd08558">
    <property type="entry name" value="PI-PLCc_eukaryota"/>
    <property type="match status" value="1"/>
</dbReference>
<dbReference type="Pfam" id="PF00387">
    <property type="entry name" value="PI-PLC-Y"/>
    <property type="match status" value="1"/>
</dbReference>
<proteinExistence type="predicted"/>
<evidence type="ECO:0000256" key="7">
    <source>
        <dbReference type="SAM" id="MobiDB-lite"/>
    </source>
</evidence>
<dbReference type="GO" id="GO:0004435">
    <property type="term" value="F:phosphatidylinositol-4,5-bisphosphate phospholipase C activity"/>
    <property type="evidence" value="ECO:0007669"/>
    <property type="project" value="UniProtKB-EC"/>
</dbReference>
<feature type="domain" description="C2" evidence="8">
    <location>
        <begin position="710"/>
        <end position="872"/>
    </location>
</feature>
<dbReference type="Gene3D" id="2.30.29.30">
    <property type="entry name" value="Pleckstrin-homology domain (PH domain)/Phosphotyrosine-binding domain (PTB)"/>
    <property type="match status" value="1"/>
</dbReference>
<feature type="region of interest" description="Disordered" evidence="7">
    <location>
        <begin position="291"/>
        <end position="330"/>
    </location>
</feature>
<feature type="compositionally biased region" description="Low complexity" evidence="7">
    <location>
        <begin position="302"/>
        <end position="319"/>
    </location>
</feature>
<comment type="caution">
    <text evidence="11">The sequence shown here is derived from an EMBL/GenBank/DDBJ whole genome shotgun (WGS) entry which is preliminary data.</text>
</comment>
<dbReference type="PRINTS" id="PR00390">
    <property type="entry name" value="PHPHLIPASEC"/>
</dbReference>
<dbReference type="Gene3D" id="3.20.20.190">
    <property type="entry name" value="Phosphatidylinositol (PI) phosphodiesterase"/>
    <property type="match status" value="1"/>
</dbReference>
<keyword evidence="12" id="KW-1185">Reference proteome</keyword>
<dbReference type="InterPro" id="IPR001192">
    <property type="entry name" value="PI-PLC_fam"/>
</dbReference>
<organism evidence="11 12">
    <name type="scientific">Mycena metata</name>
    <dbReference type="NCBI Taxonomy" id="1033252"/>
    <lineage>
        <taxon>Eukaryota</taxon>
        <taxon>Fungi</taxon>
        <taxon>Dikarya</taxon>
        <taxon>Basidiomycota</taxon>
        <taxon>Agaricomycotina</taxon>
        <taxon>Agaricomycetes</taxon>
        <taxon>Agaricomycetidae</taxon>
        <taxon>Agaricales</taxon>
        <taxon>Marasmiineae</taxon>
        <taxon>Mycenaceae</taxon>
        <taxon>Mycena</taxon>
    </lineage>
</organism>
<dbReference type="SUPFAM" id="SSF50729">
    <property type="entry name" value="PH domain-like"/>
    <property type="match status" value="1"/>
</dbReference>
<evidence type="ECO:0000259" key="9">
    <source>
        <dbReference type="PROSITE" id="PS50008"/>
    </source>
</evidence>
<dbReference type="PROSITE" id="PS50222">
    <property type="entry name" value="EF_HAND_2"/>
    <property type="match status" value="1"/>
</dbReference>
<dbReference type="CDD" id="cd00275">
    <property type="entry name" value="C2_PLC_like"/>
    <property type="match status" value="1"/>
</dbReference>
<dbReference type="InterPro" id="IPR035892">
    <property type="entry name" value="C2_domain_sf"/>
</dbReference>
<dbReference type="GO" id="GO:0005509">
    <property type="term" value="F:calcium ion binding"/>
    <property type="evidence" value="ECO:0007669"/>
    <property type="project" value="InterPro"/>
</dbReference>
<dbReference type="Gene3D" id="2.60.40.150">
    <property type="entry name" value="C2 domain"/>
    <property type="match status" value="1"/>
</dbReference>
<evidence type="ECO:0000256" key="3">
    <source>
        <dbReference type="ARBA" id="ARBA00022963"/>
    </source>
</evidence>
<dbReference type="AlphaFoldDB" id="A0AAD7N2Q9"/>
<keyword evidence="4 6" id="KW-0443">Lipid metabolism</keyword>
<evidence type="ECO:0000256" key="5">
    <source>
        <dbReference type="ARBA" id="ARBA00023224"/>
    </source>
</evidence>
<evidence type="ECO:0000259" key="8">
    <source>
        <dbReference type="PROSITE" id="PS50004"/>
    </source>
</evidence>
<dbReference type="InterPro" id="IPR037755">
    <property type="entry name" value="Plc1_PH"/>
</dbReference>
<dbReference type="SUPFAM" id="SSF49562">
    <property type="entry name" value="C2 domain (Calcium/lipid-binding domain, CaLB)"/>
    <property type="match status" value="1"/>
</dbReference>
<protein>
    <recommendedName>
        <fullName evidence="1 6">Phosphoinositide phospholipase C</fullName>
        <ecNumber evidence="1 6">3.1.4.11</ecNumber>
    </recommendedName>
</protein>
<feature type="domain" description="PI-PLC Y-box" evidence="9">
    <location>
        <begin position="597"/>
        <end position="714"/>
    </location>
</feature>
<feature type="region of interest" description="Disordered" evidence="7">
    <location>
        <begin position="566"/>
        <end position="589"/>
    </location>
</feature>